<dbReference type="EMBL" id="CASHTH010001728">
    <property type="protein sequence ID" value="CAI8019144.1"/>
    <property type="molecule type" value="Genomic_DNA"/>
</dbReference>
<dbReference type="Proteomes" id="UP001174909">
    <property type="component" value="Unassembled WGS sequence"/>
</dbReference>
<proteinExistence type="predicted"/>
<dbReference type="AlphaFoldDB" id="A0AA35RXM3"/>
<evidence type="ECO:0000313" key="1">
    <source>
        <dbReference type="EMBL" id="CAI8019144.1"/>
    </source>
</evidence>
<accession>A0AA35RXM3</accession>
<reference evidence="1" key="1">
    <citation type="submission" date="2023-03" db="EMBL/GenBank/DDBJ databases">
        <authorList>
            <person name="Steffen K."/>
            <person name="Cardenas P."/>
        </authorList>
    </citation>
    <scope>NUCLEOTIDE SEQUENCE</scope>
</reference>
<protein>
    <submittedName>
        <fullName evidence="1">Uncharacterized protein</fullName>
    </submittedName>
</protein>
<keyword evidence="2" id="KW-1185">Reference proteome</keyword>
<organism evidence="1 2">
    <name type="scientific">Geodia barretti</name>
    <name type="common">Barrett's horny sponge</name>
    <dbReference type="NCBI Taxonomy" id="519541"/>
    <lineage>
        <taxon>Eukaryota</taxon>
        <taxon>Metazoa</taxon>
        <taxon>Porifera</taxon>
        <taxon>Demospongiae</taxon>
        <taxon>Heteroscleromorpha</taxon>
        <taxon>Tetractinellida</taxon>
        <taxon>Astrophorina</taxon>
        <taxon>Geodiidae</taxon>
        <taxon>Geodia</taxon>
    </lineage>
</organism>
<evidence type="ECO:0000313" key="2">
    <source>
        <dbReference type="Proteomes" id="UP001174909"/>
    </source>
</evidence>
<name>A0AA35RXM3_GEOBA</name>
<gene>
    <name evidence="1" type="ORF">GBAR_LOCUS11527</name>
</gene>
<comment type="caution">
    <text evidence="1">The sequence shown here is derived from an EMBL/GenBank/DDBJ whole genome shotgun (WGS) entry which is preliminary data.</text>
</comment>
<sequence length="211" mass="22959">MFADDFVVDYGAGDHVVGLEIITSESRRAGTESALLAFGLAGTAIAGLSWRYNEVVNERSFISALHQQLEWLIEQAELDLKVLVETPVTSYGRVFHLDLVVFDAVGNPLLCVEVKYGGSNPEAVKQQSDSQVKSYLATQPNAVGIVVIIDETGSGYPDGLPEPERWIDWPNATGSSALNRVWAHISIIPPADHTYPWLPEGFLPTRGVAPV</sequence>